<evidence type="ECO:0000313" key="1">
    <source>
        <dbReference type="EMBL" id="NMD99372.1"/>
    </source>
</evidence>
<name>A0A848BAB4_9FIRM</name>
<dbReference type="InterPro" id="IPR057006">
    <property type="entry name" value="Phage_TAC_19"/>
</dbReference>
<proteinExistence type="predicted"/>
<gene>
    <name evidence="1" type="ORF">HF878_07810</name>
</gene>
<dbReference type="NCBIfam" id="NF047360">
    <property type="entry name" value="tail_chap_PVL"/>
    <property type="match status" value="1"/>
</dbReference>
<dbReference type="AlphaFoldDB" id="A0A848BAB4"/>
<reference evidence="1 2" key="1">
    <citation type="submission" date="2020-04" db="EMBL/GenBank/DDBJ databases">
        <authorList>
            <person name="Hitch T.C.A."/>
            <person name="Wylensek D."/>
            <person name="Clavel T."/>
        </authorList>
    </citation>
    <scope>NUCLEOTIDE SEQUENCE [LARGE SCALE GENOMIC DNA]</scope>
    <source>
        <strain evidence="1 2">PG-130-P53-12</strain>
    </source>
</reference>
<dbReference type="Proteomes" id="UP000543804">
    <property type="component" value="Unassembled WGS sequence"/>
</dbReference>
<evidence type="ECO:0000313" key="2">
    <source>
        <dbReference type="Proteomes" id="UP000543804"/>
    </source>
</evidence>
<dbReference type="EMBL" id="JABAFA010000028">
    <property type="protein sequence ID" value="NMD99372.1"/>
    <property type="molecule type" value="Genomic_DNA"/>
</dbReference>
<sequence length="103" mass="11891">MEKPKITLYGKTYTPSAPKMKVWRRFLAFYDEDKTKLTVEEFLDAQVELILFAFDRKEVTREAVDENLGVADIVPLVRGLFLWIQSQAFAHLEKIPNAEGEKG</sequence>
<organism evidence="1 2">
    <name type="scientific">Selenomonas bovis</name>
    <dbReference type="NCBI Taxonomy" id="416586"/>
    <lineage>
        <taxon>Bacteria</taxon>
        <taxon>Bacillati</taxon>
        <taxon>Bacillota</taxon>
        <taxon>Negativicutes</taxon>
        <taxon>Selenomonadales</taxon>
        <taxon>Selenomonadaceae</taxon>
        <taxon>Selenomonas</taxon>
    </lineage>
</organism>
<keyword evidence="2" id="KW-1185">Reference proteome</keyword>
<comment type="caution">
    <text evidence="1">The sequence shown here is derived from an EMBL/GenBank/DDBJ whole genome shotgun (WGS) entry which is preliminary data.</text>
</comment>
<accession>A0A848BAB4</accession>
<dbReference type="RefSeq" id="WP_170077724.1">
    <property type="nucleotide sequence ID" value="NZ_JABAFA010000028.1"/>
</dbReference>
<protein>
    <submittedName>
        <fullName evidence="1">Uncharacterized protein</fullName>
    </submittedName>
</protein>